<keyword evidence="1" id="KW-0808">Transferase</keyword>
<dbReference type="PANTHER" id="PTHR34822:SF1">
    <property type="entry name" value="GRPB FAMILY PROTEIN"/>
    <property type="match status" value="1"/>
</dbReference>
<dbReference type="SUPFAM" id="SSF81301">
    <property type="entry name" value="Nucleotidyltransferase"/>
    <property type="match status" value="1"/>
</dbReference>
<dbReference type="OrthoDB" id="9799092at2"/>
<protein>
    <submittedName>
        <fullName evidence="1">GrpB domain, predicted nucleotidyltransferase, UPF0157 family</fullName>
    </submittedName>
</protein>
<dbReference type="PANTHER" id="PTHR34822">
    <property type="entry name" value="GRPB DOMAIN PROTEIN (AFU_ORTHOLOGUE AFUA_1G01530)"/>
    <property type="match status" value="1"/>
</dbReference>
<gene>
    <name evidence="1" type="ORF">SAMN05216389_101349</name>
</gene>
<dbReference type="STRING" id="930131.SAMN05216389_101349"/>
<accession>A0A1H9YEE2</accession>
<dbReference type="Gene3D" id="3.30.460.10">
    <property type="entry name" value="Beta Polymerase, domain 2"/>
    <property type="match status" value="1"/>
</dbReference>
<dbReference type="AlphaFoldDB" id="A0A1H9YEE2"/>
<reference evidence="1 2" key="1">
    <citation type="submission" date="2016-10" db="EMBL/GenBank/DDBJ databases">
        <authorList>
            <person name="de Groot N.N."/>
        </authorList>
    </citation>
    <scope>NUCLEOTIDE SEQUENCE [LARGE SCALE GENOMIC DNA]</scope>
    <source>
        <strain evidence="1 2">IBRC-M 10780</strain>
    </source>
</reference>
<sequence>MRKVEVVPYQPAWKNEYLKEAEKLNGIFTSQVISIHHIGSTSIPNLSAKPIIDILIVVKDLSVVDDYNIEMENLGYRCRGENGIVNRRYFSKGGDDRTHHVHVFEQGNPEINRHLAFRDYMIHLPKEAVRYGQLKEELARKIPNDIDQYIAGKHDYIQVIDKKAEAWKDAEGEKLTCKKQMEKR</sequence>
<proteinExistence type="predicted"/>
<evidence type="ECO:0000313" key="1">
    <source>
        <dbReference type="EMBL" id="SES67256.1"/>
    </source>
</evidence>
<dbReference type="Proteomes" id="UP000198618">
    <property type="component" value="Unassembled WGS sequence"/>
</dbReference>
<evidence type="ECO:0000313" key="2">
    <source>
        <dbReference type="Proteomes" id="UP000198618"/>
    </source>
</evidence>
<organism evidence="1 2">
    <name type="scientific">Oceanobacillus limi</name>
    <dbReference type="NCBI Taxonomy" id="930131"/>
    <lineage>
        <taxon>Bacteria</taxon>
        <taxon>Bacillati</taxon>
        <taxon>Bacillota</taxon>
        <taxon>Bacilli</taxon>
        <taxon>Bacillales</taxon>
        <taxon>Bacillaceae</taxon>
        <taxon>Oceanobacillus</taxon>
    </lineage>
</organism>
<name>A0A1H9YEE2_9BACI</name>
<keyword evidence="2" id="KW-1185">Reference proteome</keyword>
<dbReference type="GO" id="GO:0016740">
    <property type="term" value="F:transferase activity"/>
    <property type="evidence" value="ECO:0007669"/>
    <property type="project" value="UniProtKB-KW"/>
</dbReference>
<dbReference type="RefSeq" id="WP_090866182.1">
    <property type="nucleotide sequence ID" value="NZ_FOHE01000001.1"/>
</dbReference>
<dbReference type="Pfam" id="PF04229">
    <property type="entry name" value="GrpB"/>
    <property type="match status" value="1"/>
</dbReference>
<dbReference type="InterPro" id="IPR043519">
    <property type="entry name" value="NT_sf"/>
</dbReference>
<dbReference type="EMBL" id="FOHE01000001">
    <property type="protein sequence ID" value="SES67256.1"/>
    <property type="molecule type" value="Genomic_DNA"/>
</dbReference>
<dbReference type="InterPro" id="IPR007344">
    <property type="entry name" value="GrpB/CoaE"/>
</dbReference>